<dbReference type="Gene3D" id="3.10.150.10">
    <property type="entry name" value="DNA Polymerase III, subunit A, domain 2"/>
    <property type="match status" value="2"/>
</dbReference>
<comment type="function">
    <text evidence="10">Confers DNA tethering and processivity to DNA polymerases and other proteins. Acts as a clamp, forming a ring around DNA (a reaction catalyzed by the clamp-loading complex) which diffuses in an ATP-independent manner freely and bidirectionally along dsDNA. Initially characterized for its ability to contact the catalytic subunit of DNA polymerase III (Pol III), a complex, multichain enzyme responsible for most of the replicative synthesis in bacteria; Pol III exhibits 3'-5' exonuclease proofreading activity. The beta chain is required for initiation of replication as well as for processivity of DNA replication.</text>
</comment>
<evidence type="ECO:0000259" key="13">
    <source>
        <dbReference type="Pfam" id="PF02768"/>
    </source>
</evidence>
<dbReference type="PIRSF" id="PIRSF000804">
    <property type="entry name" value="DNA_pol_III_b"/>
    <property type="match status" value="1"/>
</dbReference>
<evidence type="ECO:0000256" key="1">
    <source>
        <dbReference type="ARBA" id="ARBA00004496"/>
    </source>
</evidence>
<dbReference type="Pfam" id="PF00712">
    <property type="entry name" value="DNA_pol3_beta"/>
    <property type="match status" value="1"/>
</dbReference>
<evidence type="ECO:0000256" key="3">
    <source>
        <dbReference type="ARBA" id="ARBA00021035"/>
    </source>
</evidence>
<organism evidence="14 15">
    <name type="scientific">Coprococcus eutactus</name>
    <dbReference type="NCBI Taxonomy" id="33043"/>
    <lineage>
        <taxon>Bacteria</taxon>
        <taxon>Bacillati</taxon>
        <taxon>Bacillota</taxon>
        <taxon>Clostridia</taxon>
        <taxon>Lachnospirales</taxon>
        <taxon>Lachnospiraceae</taxon>
        <taxon>Coprococcus</taxon>
    </lineage>
</organism>
<evidence type="ECO:0000313" key="15">
    <source>
        <dbReference type="Proteomes" id="UP000283295"/>
    </source>
</evidence>
<evidence type="ECO:0000256" key="9">
    <source>
        <dbReference type="ARBA" id="ARBA00023125"/>
    </source>
</evidence>
<dbReference type="GO" id="GO:0005737">
    <property type="term" value="C:cytoplasm"/>
    <property type="evidence" value="ECO:0007669"/>
    <property type="project" value="UniProtKB-SubCell"/>
</dbReference>
<comment type="subunit">
    <text evidence="10">Forms a ring-shaped head-to-tail homodimer around DNA.</text>
</comment>
<evidence type="ECO:0000256" key="6">
    <source>
        <dbReference type="ARBA" id="ARBA00022695"/>
    </source>
</evidence>
<keyword evidence="4 10" id="KW-0963">Cytoplasm</keyword>
<evidence type="ECO:0000256" key="10">
    <source>
        <dbReference type="PIRNR" id="PIRNR000804"/>
    </source>
</evidence>
<dbReference type="InterPro" id="IPR022637">
    <property type="entry name" value="DNA_polIII_beta_cen"/>
</dbReference>
<evidence type="ECO:0000256" key="7">
    <source>
        <dbReference type="ARBA" id="ARBA00022705"/>
    </source>
</evidence>
<dbReference type="InterPro" id="IPR046938">
    <property type="entry name" value="DNA_clamp_sf"/>
</dbReference>
<dbReference type="EMBL" id="QRVK01000061">
    <property type="protein sequence ID" value="RGS35705.1"/>
    <property type="molecule type" value="Genomic_DNA"/>
</dbReference>
<reference evidence="14 15" key="1">
    <citation type="submission" date="2018-08" db="EMBL/GenBank/DDBJ databases">
        <title>A genome reference for cultivated species of the human gut microbiota.</title>
        <authorList>
            <person name="Zou Y."/>
            <person name="Xue W."/>
            <person name="Luo G."/>
        </authorList>
    </citation>
    <scope>NUCLEOTIDE SEQUENCE [LARGE SCALE GENOMIC DNA]</scope>
    <source>
        <strain evidence="14 15">AF22-21</strain>
    </source>
</reference>
<accession>A0A3R5ZJV1</accession>
<evidence type="ECO:0000256" key="4">
    <source>
        <dbReference type="ARBA" id="ARBA00022490"/>
    </source>
</evidence>
<comment type="similarity">
    <text evidence="2 10">Belongs to the beta sliding clamp family.</text>
</comment>
<dbReference type="OrthoDB" id="8421503at2"/>
<keyword evidence="9" id="KW-0238">DNA-binding</keyword>
<dbReference type="SUPFAM" id="SSF55979">
    <property type="entry name" value="DNA clamp"/>
    <property type="match status" value="3"/>
</dbReference>
<sequence>MKISIRKANLLQGITTVSKAVSNKTTHPILSCILVEASGGIIKLTANDMEIGIESYVDGTVIEDGKVALEAKLFSDFIRKLPDSEISIESDKENKTLIKCERLEFNLPGKSGNDFSNLPVVSKDKYITISQFALRDVINQTIFSISDNENNKLMTGELFEVSNNRLSVVSLDGHRISIRYIDLKGDNSDIKVVVPGKSLSDISKIMNGGVDDPVNIYFNENNILFEFDNTKVVSRLIEGEYFRISHMLSVDYQIKMKINKREFLDSLDRATLLIKESDKKPIRLSIGDRNLGLKISSLIGSLNDEIDIEKEGNNLVIGFNPKLIIDALRVIDDENVTIYFNNTKSPCVIKDDAGSYIYLILPMGINEE</sequence>
<feature type="domain" description="DNA polymerase III beta sliding clamp C-terminal" evidence="13">
    <location>
        <begin position="251"/>
        <end position="363"/>
    </location>
</feature>
<evidence type="ECO:0000259" key="11">
    <source>
        <dbReference type="Pfam" id="PF00712"/>
    </source>
</evidence>
<dbReference type="NCBIfam" id="TIGR00663">
    <property type="entry name" value="dnan"/>
    <property type="match status" value="1"/>
</dbReference>
<name>A0A3R5ZJV1_9FIRM</name>
<dbReference type="InterPro" id="IPR022634">
    <property type="entry name" value="DNA_polIII_beta_N"/>
</dbReference>
<gene>
    <name evidence="14" type="ORF">DWX94_13590</name>
</gene>
<evidence type="ECO:0000256" key="5">
    <source>
        <dbReference type="ARBA" id="ARBA00022679"/>
    </source>
</evidence>
<evidence type="ECO:0000313" key="14">
    <source>
        <dbReference type="EMBL" id="RGS35705.1"/>
    </source>
</evidence>
<dbReference type="GeneID" id="92830870"/>
<dbReference type="InterPro" id="IPR022635">
    <property type="entry name" value="DNA_polIII_beta_C"/>
</dbReference>
<dbReference type="AlphaFoldDB" id="A0A3R5ZJV1"/>
<proteinExistence type="inferred from homology"/>
<evidence type="ECO:0000256" key="2">
    <source>
        <dbReference type="ARBA" id="ARBA00010752"/>
    </source>
</evidence>
<dbReference type="PANTHER" id="PTHR30478">
    <property type="entry name" value="DNA POLYMERASE III SUBUNIT BETA"/>
    <property type="match status" value="1"/>
</dbReference>
<dbReference type="GO" id="GO:0006271">
    <property type="term" value="P:DNA strand elongation involved in DNA replication"/>
    <property type="evidence" value="ECO:0007669"/>
    <property type="project" value="TreeGrafter"/>
</dbReference>
<dbReference type="GO" id="GO:0003677">
    <property type="term" value="F:DNA binding"/>
    <property type="evidence" value="ECO:0007669"/>
    <property type="project" value="UniProtKB-UniRule"/>
</dbReference>
<dbReference type="InterPro" id="IPR001001">
    <property type="entry name" value="DNA_polIII_beta"/>
</dbReference>
<comment type="subcellular location">
    <subcellularLocation>
        <location evidence="1 10">Cytoplasm</location>
    </subcellularLocation>
</comment>
<dbReference type="GO" id="GO:0009360">
    <property type="term" value="C:DNA polymerase III complex"/>
    <property type="evidence" value="ECO:0007669"/>
    <property type="project" value="InterPro"/>
</dbReference>
<evidence type="ECO:0000259" key="12">
    <source>
        <dbReference type="Pfam" id="PF02767"/>
    </source>
</evidence>
<comment type="caution">
    <text evidence="14">The sequence shown here is derived from an EMBL/GenBank/DDBJ whole genome shotgun (WGS) entry which is preliminary data.</text>
</comment>
<dbReference type="GO" id="GO:0008408">
    <property type="term" value="F:3'-5' exonuclease activity"/>
    <property type="evidence" value="ECO:0007669"/>
    <property type="project" value="InterPro"/>
</dbReference>
<dbReference type="CDD" id="cd00140">
    <property type="entry name" value="beta_clamp"/>
    <property type="match status" value="1"/>
</dbReference>
<protein>
    <recommendedName>
        <fullName evidence="3 10">Beta sliding clamp</fullName>
    </recommendedName>
</protein>
<keyword evidence="8 10" id="KW-0239">DNA-directed DNA polymerase</keyword>
<evidence type="ECO:0000256" key="8">
    <source>
        <dbReference type="ARBA" id="ARBA00022932"/>
    </source>
</evidence>
<feature type="domain" description="DNA polymerase III beta sliding clamp N-terminal" evidence="11">
    <location>
        <begin position="1"/>
        <end position="119"/>
    </location>
</feature>
<dbReference type="Pfam" id="PF02768">
    <property type="entry name" value="DNA_pol3_beta_3"/>
    <property type="match status" value="1"/>
</dbReference>
<feature type="domain" description="DNA polymerase III beta sliding clamp central" evidence="12">
    <location>
        <begin position="129"/>
        <end position="241"/>
    </location>
</feature>
<dbReference type="Pfam" id="PF02767">
    <property type="entry name" value="DNA_pol3_beta_2"/>
    <property type="match status" value="1"/>
</dbReference>
<keyword evidence="5 10" id="KW-0808">Transferase</keyword>
<dbReference type="GO" id="GO:0003887">
    <property type="term" value="F:DNA-directed DNA polymerase activity"/>
    <property type="evidence" value="ECO:0007669"/>
    <property type="project" value="UniProtKB-UniRule"/>
</dbReference>
<dbReference type="Proteomes" id="UP000283295">
    <property type="component" value="Unassembled WGS sequence"/>
</dbReference>
<dbReference type="PANTHER" id="PTHR30478:SF0">
    <property type="entry name" value="BETA SLIDING CLAMP"/>
    <property type="match status" value="1"/>
</dbReference>
<dbReference type="RefSeq" id="WP_004852718.1">
    <property type="nucleotide sequence ID" value="NZ_CABIWG010000002.1"/>
</dbReference>
<keyword evidence="6 10" id="KW-0548">Nucleotidyltransferase</keyword>
<keyword evidence="7 10" id="KW-0235">DNA replication</keyword>
<dbReference type="SMART" id="SM00480">
    <property type="entry name" value="POL3Bc"/>
    <property type="match status" value="1"/>
</dbReference>